<proteinExistence type="inferred from homology"/>
<comment type="catalytic activity">
    <reaction evidence="4 5">
        <text>L-glutaminyl-[peptide chain release factor] + S-adenosyl-L-methionine = N(5)-methyl-L-glutaminyl-[peptide chain release factor] + S-adenosyl-L-homocysteine + H(+)</text>
        <dbReference type="Rhea" id="RHEA:42896"/>
        <dbReference type="Rhea" id="RHEA-COMP:10271"/>
        <dbReference type="Rhea" id="RHEA-COMP:10272"/>
        <dbReference type="ChEBI" id="CHEBI:15378"/>
        <dbReference type="ChEBI" id="CHEBI:30011"/>
        <dbReference type="ChEBI" id="CHEBI:57856"/>
        <dbReference type="ChEBI" id="CHEBI:59789"/>
        <dbReference type="ChEBI" id="CHEBI:61891"/>
        <dbReference type="EC" id="2.1.1.297"/>
    </reaction>
</comment>
<dbReference type="GO" id="GO:0032259">
    <property type="term" value="P:methylation"/>
    <property type="evidence" value="ECO:0007669"/>
    <property type="project" value="UniProtKB-KW"/>
</dbReference>
<evidence type="ECO:0000313" key="9">
    <source>
        <dbReference type="Proteomes" id="UP000179164"/>
    </source>
</evidence>
<comment type="caution">
    <text evidence="5">Lacks conserved residue(s) required for the propagation of feature annotation.</text>
</comment>
<evidence type="ECO:0000256" key="2">
    <source>
        <dbReference type="ARBA" id="ARBA00022679"/>
    </source>
</evidence>
<dbReference type="InterPro" id="IPR019874">
    <property type="entry name" value="RF_methyltr_PrmC"/>
</dbReference>
<dbReference type="CDD" id="cd02440">
    <property type="entry name" value="AdoMet_MTases"/>
    <property type="match status" value="1"/>
</dbReference>
<accession>A0A1G2B1L9</accession>
<dbReference type="EC" id="2.1.1.297" evidence="5"/>
<protein>
    <recommendedName>
        <fullName evidence="5">Release factor glutamine methyltransferase</fullName>
        <shortName evidence="5">RF MTase</shortName>
        <ecNumber evidence="5">2.1.1.297</ecNumber>
    </recommendedName>
    <alternativeName>
        <fullName evidence="5">N5-glutamine methyltransferase PrmC</fullName>
    </alternativeName>
    <alternativeName>
        <fullName evidence="5">Protein-(glutamine-N5) MTase PrmC</fullName>
    </alternativeName>
    <alternativeName>
        <fullName evidence="5">Protein-glutamine N-methyltransferase PrmC</fullName>
    </alternativeName>
</protein>
<reference evidence="8 9" key="1">
    <citation type="journal article" date="2016" name="Nat. Commun.">
        <title>Thousands of microbial genomes shed light on interconnected biogeochemical processes in an aquifer system.</title>
        <authorList>
            <person name="Anantharaman K."/>
            <person name="Brown C.T."/>
            <person name="Hug L.A."/>
            <person name="Sharon I."/>
            <person name="Castelle C.J."/>
            <person name="Probst A.J."/>
            <person name="Thomas B.C."/>
            <person name="Singh A."/>
            <person name="Wilkins M.J."/>
            <person name="Karaoz U."/>
            <person name="Brodie E.L."/>
            <person name="Williams K.H."/>
            <person name="Hubbard S.S."/>
            <person name="Banfield J.F."/>
        </authorList>
    </citation>
    <scope>NUCLEOTIDE SEQUENCE [LARGE SCALE GENOMIC DNA]</scope>
</reference>
<dbReference type="STRING" id="1798543.A2898_04815"/>
<dbReference type="NCBIfam" id="TIGR03534">
    <property type="entry name" value="RF_mod_PrmC"/>
    <property type="match status" value="1"/>
</dbReference>
<evidence type="ECO:0000256" key="1">
    <source>
        <dbReference type="ARBA" id="ARBA00022603"/>
    </source>
</evidence>
<keyword evidence="1 5" id="KW-0489">Methyltransferase</keyword>
<comment type="caution">
    <text evidence="8">The sequence shown here is derived from an EMBL/GenBank/DDBJ whole genome shotgun (WGS) entry which is preliminary data.</text>
</comment>
<dbReference type="Gene3D" id="3.40.50.150">
    <property type="entry name" value="Vaccinia Virus protein VP39"/>
    <property type="match status" value="1"/>
</dbReference>
<feature type="binding site" evidence="5">
    <location>
        <position position="143"/>
    </location>
    <ligand>
        <name>S-adenosyl-L-methionine</name>
        <dbReference type="ChEBI" id="CHEBI:59789"/>
    </ligand>
</feature>
<gene>
    <name evidence="5" type="primary">prmC</name>
    <name evidence="8" type="ORF">A2898_04815</name>
</gene>
<dbReference type="SUPFAM" id="SSF53335">
    <property type="entry name" value="S-adenosyl-L-methionine-dependent methyltransferases"/>
    <property type="match status" value="1"/>
</dbReference>
<dbReference type="GO" id="GO:0102559">
    <property type="term" value="F:peptide chain release factor N(5)-glutamine methyltransferase activity"/>
    <property type="evidence" value="ECO:0007669"/>
    <property type="project" value="UniProtKB-EC"/>
</dbReference>
<dbReference type="InterPro" id="IPR007848">
    <property type="entry name" value="Small_mtfrase_dom"/>
</dbReference>
<dbReference type="PANTHER" id="PTHR18895:SF74">
    <property type="entry name" value="MTRF1L RELEASE FACTOR GLUTAMINE METHYLTRANSFERASE"/>
    <property type="match status" value="1"/>
</dbReference>
<dbReference type="Pfam" id="PF17827">
    <property type="entry name" value="PrmC_N"/>
    <property type="match status" value="1"/>
</dbReference>
<evidence type="ECO:0000259" key="6">
    <source>
        <dbReference type="Pfam" id="PF05175"/>
    </source>
</evidence>
<dbReference type="InterPro" id="IPR050320">
    <property type="entry name" value="N5-glutamine_MTase"/>
</dbReference>
<keyword evidence="3 5" id="KW-0949">S-adenosyl-L-methionine</keyword>
<feature type="domain" description="Methyltransferase small" evidence="6">
    <location>
        <begin position="112"/>
        <end position="194"/>
    </location>
</feature>
<dbReference type="HAMAP" id="MF_02126">
    <property type="entry name" value="RF_methyltr_PrmC"/>
    <property type="match status" value="1"/>
</dbReference>
<evidence type="ECO:0000313" key="8">
    <source>
        <dbReference type="EMBL" id="OGY82875.1"/>
    </source>
</evidence>
<dbReference type="InterPro" id="IPR040758">
    <property type="entry name" value="PrmC_N"/>
</dbReference>
<dbReference type="EMBL" id="MHKE01000017">
    <property type="protein sequence ID" value="OGY82875.1"/>
    <property type="molecule type" value="Genomic_DNA"/>
</dbReference>
<dbReference type="InterPro" id="IPR029063">
    <property type="entry name" value="SAM-dependent_MTases_sf"/>
</dbReference>
<feature type="binding site" evidence="5">
    <location>
        <begin position="120"/>
        <end position="124"/>
    </location>
    <ligand>
        <name>S-adenosyl-L-methionine</name>
        <dbReference type="ChEBI" id="CHEBI:59789"/>
    </ligand>
</feature>
<name>A0A1G2B1L9_9BACT</name>
<dbReference type="Proteomes" id="UP000179164">
    <property type="component" value="Unassembled WGS sequence"/>
</dbReference>
<feature type="domain" description="Release factor glutamine methyltransferase N-terminal" evidence="7">
    <location>
        <begin position="6"/>
        <end position="75"/>
    </location>
</feature>
<dbReference type="Gene3D" id="1.10.8.10">
    <property type="entry name" value="DNA helicase RuvA subunit, C-terminal domain"/>
    <property type="match status" value="1"/>
</dbReference>
<evidence type="ECO:0000259" key="7">
    <source>
        <dbReference type="Pfam" id="PF17827"/>
    </source>
</evidence>
<feature type="binding site" evidence="5">
    <location>
        <position position="187"/>
    </location>
    <ligand>
        <name>S-adenosyl-L-methionine</name>
        <dbReference type="ChEBI" id="CHEBI:59789"/>
    </ligand>
</feature>
<evidence type="ECO:0000256" key="3">
    <source>
        <dbReference type="ARBA" id="ARBA00022691"/>
    </source>
</evidence>
<organism evidence="8 9">
    <name type="scientific">Candidatus Kerfeldbacteria bacterium RIFCSPLOWO2_01_FULL_48_11</name>
    <dbReference type="NCBI Taxonomy" id="1798543"/>
    <lineage>
        <taxon>Bacteria</taxon>
        <taxon>Candidatus Kerfeldiibacteriota</taxon>
    </lineage>
</organism>
<comment type="similarity">
    <text evidence="5">Belongs to the protein N5-glutamine methyltransferase family. PrmC subfamily.</text>
</comment>
<dbReference type="AlphaFoldDB" id="A0A1G2B1L9"/>
<evidence type="ECO:0000256" key="4">
    <source>
        <dbReference type="ARBA" id="ARBA00048391"/>
    </source>
</evidence>
<dbReference type="InterPro" id="IPR004556">
    <property type="entry name" value="HemK-like"/>
</dbReference>
<comment type="function">
    <text evidence="5">Methylates the class 1 translation termination release factors RF1/PrfA and RF2/PrfB on the glutamine residue of the universally conserved GGQ motif.</text>
</comment>
<dbReference type="NCBIfam" id="TIGR00536">
    <property type="entry name" value="hemK_fam"/>
    <property type="match status" value="1"/>
</dbReference>
<keyword evidence="2 5" id="KW-0808">Transferase</keyword>
<dbReference type="Pfam" id="PF05175">
    <property type="entry name" value="MTS"/>
    <property type="match status" value="1"/>
</dbReference>
<sequence length="276" mass="31139">MTAEKALDRALSILRTTGTSSATLDAEVLLSHVLKTSRTRLLSLPERLLTSRQQKIFFRFIAKRSHGWPVAYLTGHKEFYGLDFIVTNDVLVPRPETETLIDMILKSAGRNEPLEIFDIGTGTGCIAITLAHYMPHTKITALDLSPRALTIAKKNARIHKVLKKIRFIRSDLFSGVAKKQADIIVANLPYLTHDQLRGVPHEPKMALYGGKMGLELIEKVLQETPIHLNENGKVFLEIDPRQTEAVRYVIEQCFSKKHITYAKSLAGRERVVYIQT</sequence>
<evidence type="ECO:0000256" key="5">
    <source>
        <dbReference type="HAMAP-Rule" id="MF_02126"/>
    </source>
</evidence>
<dbReference type="PANTHER" id="PTHR18895">
    <property type="entry name" value="HEMK METHYLTRANSFERASE"/>
    <property type="match status" value="1"/>
</dbReference>